<dbReference type="EMBL" id="CP115532">
    <property type="protein sequence ID" value="WBY56956.1"/>
    <property type="molecule type" value="Genomic_DNA"/>
</dbReference>
<dbReference type="GO" id="GO:0016757">
    <property type="term" value="F:glycosyltransferase activity"/>
    <property type="evidence" value="ECO:0007669"/>
    <property type="project" value="UniProtKB-KW"/>
</dbReference>
<keyword evidence="4 5" id="KW-0472">Membrane</keyword>
<evidence type="ECO:0000313" key="7">
    <source>
        <dbReference type="EMBL" id="WBY56956.1"/>
    </source>
</evidence>
<organism evidence="7 8">
    <name type="scientific">Plasmodium yoelii yoelii</name>
    <dbReference type="NCBI Taxonomy" id="73239"/>
    <lineage>
        <taxon>Eukaryota</taxon>
        <taxon>Sar</taxon>
        <taxon>Alveolata</taxon>
        <taxon>Apicomplexa</taxon>
        <taxon>Aconoidasida</taxon>
        <taxon>Haemosporida</taxon>
        <taxon>Plasmodiidae</taxon>
        <taxon>Plasmodium</taxon>
        <taxon>Plasmodium (Vinckeia)</taxon>
    </lineage>
</organism>
<reference evidence="7" key="1">
    <citation type="submission" date="2023-01" db="EMBL/GenBank/DDBJ databases">
        <title>Long-Read Genome Assembly and Gene Model Annotations for the Rodent Malaria Parasite Plasmodium yoelii 17XNL.</title>
        <authorList>
            <person name="Mitchell G.J."/>
            <person name="Sebastian A."/>
            <person name="Albert I."/>
            <person name="Lindner S.E."/>
        </authorList>
    </citation>
    <scope>NUCLEOTIDE SEQUENCE</scope>
    <source>
        <strain evidence="7">17XNL clone 1.1</strain>
    </source>
</reference>
<feature type="transmembrane region" description="Helical" evidence="5">
    <location>
        <begin position="85"/>
        <end position="111"/>
    </location>
</feature>
<evidence type="ECO:0000259" key="6">
    <source>
        <dbReference type="Pfam" id="PF08510"/>
    </source>
</evidence>
<feature type="transmembrane region" description="Helical" evidence="5">
    <location>
        <begin position="48"/>
        <end position="70"/>
    </location>
</feature>
<keyword evidence="2 5" id="KW-0812">Transmembrane</keyword>
<dbReference type="Pfam" id="PF08510">
    <property type="entry name" value="PIG-P"/>
    <property type="match status" value="1"/>
</dbReference>
<dbReference type="AlphaFoldDB" id="A0AAF0B3M6"/>
<protein>
    <submittedName>
        <fullName evidence="7">Phosphatidylinositol N-acetylglucosaminyltransferase subunit P</fullName>
    </submittedName>
</protein>
<evidence type="ECO:0000256" key="5">
    <source>
        <dbReference type="SAM" id="Phobius"/>
    </source>
</evidence>
<dbReference type="InterPro" id="IPR052263">
    <property type="entry name" value="GPI_Anchor_Biosynth"/>
</dbReference>
<dbReference type="GO" id="GO:0005783">
    <property type="term" value="C:endoplasmic reticulum"/>
    <property type="evidence" value="ECO:0007669"/>
    <property type="project" value="TreeGrafter"/>
</dbReference>
<keyword evidence="7" id="KW-0328">Glycosyltransferase</keyword>
<evidence type="ECO:0000256" key="2">
    <source>
        <dbReference type="ARBA" id="ARBA00022692"/>
    </source>
</evidence>
<dbReference type="InterPro" id="IPR013717">
    <property type="entry name" value="PIG-P"/>
</dbReference>
<keyword evidence="7" id="KW-0808">Transferase</keyword>
<evidence type="ECO:0000256" key="4">
    <source>
        <dbReference type="ARBA" id="ARBA00023136"/>
    </source>
</evidence>
<comment type="subcellular location">
    <subcellularLocation>
        <location evidence="1">Membrane</location>
        <topology evidence="1">Multi-pass membrane protein</topology>
    </subcellularLocation>
</comment>
<feature type="domain" description="PIG-P" evidence="6">
    <location>
        <begin position="46"/>
        <end position="154"/>
    </location>
</feature>
<sequence>MKVKHVTTNCEFVEKINSMLILINCGRSKGIVLNCWFSYMMKSIWEGYAFFILCLIQVLWASYLVWAYVFDDILRITYFPFPSKYWAAIIPCSILFTIEFIFLFTVIHSLLKTEPSNSINLVEDEYSVFQTQITKESTNYMNDIKIEKINKLLYDTSLYID</sequence>
<name>A0AAF0B3M6_PLAYO</name>
<evidence type="ECO:0000313" key="8">
    <source>
        <dbReference type="Proteomes" id="UP001054126"/>
    </source>
</evidence>
<dbReference type="Proteomes" id="UP001054126">
    <property type="component" value="Chromosome 8"/>
</dbReference>
<gene>
    <name evidence="7" type="ORF">Py17XNL_000801947</name>
</gene>
<dbReference type="GO" id="GO:0016020">
    <property type="term" value="C:membrane"/>
    <property type="evidence" value="ECO:0007669"/>
    <property type="project" value="UniProtKB-SubCell"/>
</dbReference>
<keyword evidence="3 5" id="KW-1133">Transmembrane helix</keyword>
<evidence type="ECO:0000256" key="1">
    <source>
        <dbReference type="ARBA" id="ARBA00004141"/>
    </source>
</evidence>
<dbReference type="GO" id="GO:0006506">
    <property type="term" value="P:GPI anchor biosynthetic process"/>
    <property type="evidence" value="ECO:0007669"/>
    <property type="project" value="TreeGrafter"/>
</dbReference>
<proteinExistence type="predicted"/>
<dbReference type="PANTHER" id="PTHR46346:SF1">
    <property type="entry name" value="PHOSPHATIDYLINOSITOL N-ACETYLGLUCOSAMINYLTRANSFERASE SUBUNIT P"/>
    <property type="match status" value="1"/>
</dbReference>
<accession>A0AAF0B3M6</accession>
<dbReference type="PANTHER" id="PTHR46346">
    <property type="entry name" value="PHOSPHATIDYLINOSITOL N-ACETYLGLUCOSAMINYLTRANSFERASE SUBUNIT P"/>
    <property type="match status" value="1"/>
</dbReference>
<evidence type="ECO:0000256" key="3">
    <source>
        <dbReference type="ARBA" id="ARBA00022989"/>
    </source>
</evidence>